<dbReference type="Gramene" id="TVU43089">
    <property type="protein sequence ID" value="TVU43089"/>
    <property type="gene ID" value="EJB05_09526"/>
</dbReference>
<sequence length="359" mass="38205">MADCTISQARWRGTDAGRWAAAMSIGGLGGGGRYQTTGRKKKASASAFLGDPHQDRSWWSSTDGGGRMTYTQSTRWRLALARRRRLAQLEQEGGVAGPSSGGGGDTTGVGEGAPLGRGVGGEEGGAQKASWPLGGRHRPRVLPRCLLRRPLRPCTTTATYVARPVGAAEPGGGAAALASWRCEAGAMEEFLGATQRNRGADASVAATQWPQRHRRTKLWELANNIRRCDTKCRNDGSLSSSAPTNHPKSNGLTWFCLRKRETSWLHSGTPFKIDTIDAAPAIASPNHGVHISEANTPSSTMGDQSTGQDDASTIDNTVPTSTPTKGILHEKGVQPLTENEHKAPGLLAVILPREIIFRT</sequence>
<reference evidence="2 3" key="1">
    <citation type="journal article" date="2019" name="Sci. Rep.">
        <title>A high-quality genome of Eragrostis curvula grass provides insights into Poaceae evolution and supports new strategies to enhance forage quality.</title>
        <authorList>
            <person name="Carballo J."/>
            <person name="Santos B.A.C.M."/>
            <person name="Zappacosta D."/>
            <person name="Garbus I."/>
            <person name="Selva J.P."/>
            <person name="Gallo C.A."/>
            <person name="Diaz A."/>
            <person name="Albertini E."/>
            <person name="Caccamo M."/>
            <person name="Echenique V."/>
        </authorList>
    </citation>
    <scope>NUCLEOTIDE SEQUENCE [LARGE SCALE GENOMIC DNA]</scope>
    <source>
        <strain evidence="3">cv. Victoria</strain>
        <tissue evidence="2">Leaf</tissue>
    </source>
</reference>
<organism evidence="2 3">
    <name type="scientific">Eragrostis curvula</name>
    <name type="common">weeping love grass</name>
    <dbReference type="NCBI Taxonomy" id="38414"/>
    <lineage>
        <taxon>Eukaryota</taxon>
        <taxon>Viridiplantae</taxon>
        <taxon>Streptophyta</taxon>
        <taxon>Embryophyta</taxon>
        <taxon>Tracheophyta</taxon>
        <taxon>Spermatophyta</taxon>
        <taxon>Magnoliopsida</taxon>
        <taxon>Liliopsida</taxon>
        <taxon>Poales</taxon>
        <taxon>Poaceae</taxon>
        <taxon>PACMAD clade</taxon>
        <taxon>Chloridoideae</taxon>
        <taxon>Eragrostideae</taxon>
        <taxon>Eragrostidinae</taxon>
        <taxon>Eragrostis</taxon>
    </lineage>
</organism>
<gene>
    <name evidence="2" type="ORF">EJB05_09526</name>
</gene>
<feature type="region of interest" description="Disordered" evidence="1">
    <location>
        <begin position="90"/>
        <end position="135"/>
    </location>
</feature>
<dbReference type="Proteomes" id="UP000324897">
    <property type="component" value="Unassembled WGS sequence"/>
</dbReference>
<name>A0A5J9W414_9POAL</name>
<accession>A0A5J9W414</accession>
<evidence type="ECO:0000313" key="2">
    <source>
        <dbReference type="EMBL" id="TVU43089.1"/>
    </source>
</evidence>
<keyword evidence="3" id="KW-1185">Reference proteome</keyword>
<comment type="caution">
    <text evidence="2">The sequence shown here is derived from an EMBL/GenBank/DDBJ whole genome shotgun (WGS) entry which is preliminary data.</text>
</comment>
<dbReference type="EMBL" id="RWGY01000005">
    <property type="protein sequence ID" value="TVU43089.1"/>
    <property type="molecule type" value="Genomic_DNA"/>
</dbReference>
<feature type="compositionally biased region" description="Gly residues" evidence="1">
    <location>
        <begin position="94"/>
        <end position="124"/>
    </location>
</feature>
<evidence type="ECO:0000256" key="1">
    <source>
        <dbReference type="SAM" id="MobiDB-lite"/>
    </source>
</evidence>
<protein>
    <submittedName>
        <fullName evidence="2">Uncharacterized protein</fullName>
    </submittedName>
</protein>
<feature type="compositionally biased region" description="Polar residues" evidence="1">
    <location>
        <begin position="293"/>
        <end position="324"/>
    </location>
</feature>
<feature type="region of interest" description="Disordered" evidence="1">
    <location>
        <begin position="291"/>
        <end position="327"/>
    </location>
</feature>
<proteinExistence type="predicted"/>
<evidence type="ECO:0000313" key="3">
    <source>
        <dbReference type="Proteomes" id="UP000324897"/>
    </source>
</evidence>
<feature type="non-terminal residue" evidence="2">
    <location>
        <position position="1"/>
    </location>
</feature>
<dbReference type="AlphaFoldDB" id="A0A5J9W414"/>